<keyword evidence="5" id="KW-1185">Reference proteome</keyword>
<comment type="caution">
    <text evidence="4">The sequence shown here is derived from an EMBL/GenBank/DDBJ whole genome shotgun (WGS) entry which is preliminary data.</text>
</comment>
<accession>A0AAP2GX69</accession>
<gene>
    <name evidence="4" type="ORF">KK062_28855</name>
</gene>
<keyword evidence="1" id="KW-0175">Coiled coil</keyword>
<feature type="coiled-coil region" evidence="1">
    <location>
        <begin position="280"/>
        <end position="307"/>
    </location>
</feature>
<dbReference type="InterPro" id="IPR052336">
    <property type="entry name" value="MlaD_Phospholipid_Transporter"/>
</dbReference>
<evidence type="ECO:0000259" key="3">
    <source>
        <dbReference type="Pfam" id="PF02470"/>
    </source>
</evidence>
<evidence type="ECO:0000256" key="2">
    <source>
        <dbReference type="SAM" id="Phobius"/>
    </source>
</evidence>
<organism evidence="4 5">
    <name type="scientific">Dawidia cretensis</name>
    <dbReference type="NCBI Taxonomy" id="2782350"/>
    <lineage>
        <taxon>Bacteria</taxon>
        <taxon>Pseudomonadati</taxon>
        <taxon>Bacteroidota</taxon>
        <taxon>Cytophagia</taxon>
        <taxon>Cytophagales</taxon>
        <taxon>Chryseotaleaceae</taxon>
        <taxon>Dawidia</taxon>
    </lineage>
</organism>
<evidence type="ECO:0000313" key="5">
    <source>
        <dbReference type="Proteomes" id="UP001319080"/>
    </source>
</evidence>
<keyword evidence="2" id="KW-0812">Transmembrane</keyword>
<proteinExistence type="predicted"/>
<dbReference type="InterPro" id="IPR003399">
    <property type="entry name" value="Mce/MlaD"/>
</dbReference>
<dbReference type="PANTHER" id="PTHR33371">
    <property type="entry name" value="INTERMEMBRANE PHOSPHOLIPID TRANSPORT SYSTEM BINDING PROTEIN MLAD-RELATED"/>
    <property type="match status" value="1"/>
</dbReference>
<sequence>MKTAEVKQDIKLGIFVVSGVLLFVLAAFFIGSENNLFNRTITVMAVFKNVEGLKRGDNVWLSGVKIGTVRDVTIASEGKVLVTMLLKEKQNEFIRRDATASVGSDGLVGNKIVVIRPGAAPENIADNDTINSLSPTDTQDLINIAKDVGENTRSLTFDLKEVARRVSDGQGIVGDLITDKGSFSHDLRETATNLRQVGSNMSKASAELNALVYEMKNGQGIIHKLVSDTTMASVFDDALANVQKVSANSAKIASELEEVVSKVNSNDNALGKLLADTTFANRMEKTMVNAQSASAKLDENMEAMQHNFLLRGYFRKKEKRDRKAAEAGDK</sequence>
<evidence type="ECO:0000313" key="4">
    <source>
        <dbReference type="EMBL" id="MBT1712287.1"/>
    </source>
</evidence>
<dbReference type="PANTHER" id="PTHR33371:SF4">
    <property type="entry name" value="INTERMEMBRANE PHOSPHOLIPID TRANSPORT SYSTEM BINDING PROTEIN MLAD"/>
    <property type="match status" value="1"/>
</dbReference>
<keyword evidence="2" id="KW-1133">Transmembrane helix</keyword>
<feature type="transmembrane region" description="Helical" evidence="2">
    <location>
        <begin position="12"/>
        <end position="31"/>
    </location>
</feature>
<protein>
    <submittedName>
        <fullName evidence="4">MCE family protein</fullName>
    </submittedName>
</protein>
<dbReference type="EMBL" id="JAHESE010000058">
    <property type="protein sequence ID" value="MBT1712287.1"/>
    <property type="molecule type" value="Genomic_DNA"/>
</dbReference>
<dbReference type="Proteomes" id="UP001319080">
    <property type="component" value="Unassembled WGS sequence"/>
</dbReference>
<keyword evidence="2" id="KW-0472">Membrane</keyword>
<dbReference type="AlphaFoldDB" id="A0AAP2GX69"/>
<dbReference type="Pfam" id="PF02470">
    <property type="entry name" value="MlaD"/>
    <property type="match status" value="1"/>
</dbReference>
<dbReference type="RefSeq" id="WP_254087851.1">
    <property type="nucleotide sequence ID" value="NZ_JAHESE010000058.1"/>
</dbReference>
<name>A0AAP2GX69_9BACT</name>
<evidence type="ECO:0000256" key="1">
    <source>
        <dbReference type="SAM" id="Coils"/>
    </source>
</evidence>
<feature type="domain" description="Mce/MlaD" evidence="3">
    <location>
        <begin position="40"/>
        <end position="118"/>
    </location>
</feature>
<reference evidence="4 5" key="1">
    <citation type="submission" date="2021-05" db="EMBL/GenBank/DDBJ databases">
        <title>A Polyphasic approach of four new species of the genus Ohtaekwangia: Ohtaekwangia histidinii sp. nov., Ohtaekwangia cretensis sp. nov., Ohtaekwangia indiensis sp. nov., Ohtaekwangia reichenbachii sp. nov. from diverse environment.</title>
        <authorList>
            <person name="Octaviana S."/>
        </authorList>
    </citation>
    <scope>NUCLEOTIDE SEQUENCE [LARGE SCALE GENOMIC DNA]</scope>
    <source>
        <strain evidence="4 5">PWU5</strain>
    </source>
</reference>